<reference evidence="3" key="1">
    <citation type="journal article" date="2015" name="Nat. Genet.">
        <title>The genome and transcriptome of the zoonotic hookworm Ancylostoma ceylanicum identify infection-specific gene families.</title>
        <authorList>
            <person name="Schwarz E.M."/>
            <person name="Hu Y."/>
            <person name="Antoshechkin I."/>
            <person name="Miller M.M."/>
            <person name="Sternberg P.W."/>
            <person name="Aroian R.V."/>
        </authorList>
    </citation>
    <scope>NUCLEOTIDE SEQUENCE</scope>
    <source>
        <strain evidence="3">HY135</strain>
    </source>
</reference>
<dbReference type="Proteomes" id="UP000024635">
    <property type="component" value="Unassembled WGS sequence"/>
</dbReference>
<evidence type="ECO:0000313" key="2">
    <source>
        <dbReference type="EMBL" id="EYC28432.1"/>
    </source>
</evidence>
<organism evidence="2 3">
    <name type="scientific">Ancylostoma ceylanicum</name>
    <dbReference type="NCBI Taxonomy" id="53326"/>
    <lineage>
        <taxon>Eukaryota</taxon>
        <taxon>Metazoa</taxon>
        <taxon>Ecdysozoa</taxon>
        <taxon>Nematoda</taxon>
        <taxon>Chromadorea</taxon>
        <taxon>Rhabditida</taxon>
        <taxon>Rhabditina</taxon>
        <taxon>Rhabditomorpha</taxon>
        <taxon>Strongyloidea</taxon>
        <taxon>Ancylostomatidae</taxon>
        <taxon>Ancylostomatinae</taxon>
        <taxon>Ancylostoma</taxon>
    </lineage>
</organism>
<dbReference type="EMBL" id="JARK01001343">
    <property type="protein sequence ID" value="EYC28432.1"/>
    <property type="molecule type" value="Genomic_DNA"/>
</dbReference>
<name>A0A016VN36_9BILA</name>
<comment type="caution">
    <text evidence="2">The sequence shown here is derived from an EMBL/GenBank/DDBJ whole genome shotgun (WGS) entry which is preliminary data.</text>
</comment>
<gene>
    <name evidence="2" type="primary">Acey_s0007.g3222</name>
    <name evidence="2" type="ORF">Y032_0007g3222</name>
</gene>
<keyword evidence="3" id="KW-1185">Reference proteome</keyword>
<sequence>MLQTRRAITKAGGLGGEVDGSLSCLHPREHPREVTRYPRSSSDDAVNKAENLENLAELRLSLQLHPEQDEILINQKHYKTNTVALNVRWKQSPATWQSDDDQDNSSRLWTPRSQDTNFAMSAVLRLSLVATTTEY</sequence>
<evidence type="ECO:0000313" key="3">
    <source>
        <dbReference type="Proteomes" id="UP000024635"/>
    </source>
</evidence>
<accession>A0A016VN36</accession>
<feature type="region of interest" description="Disordered" evidence="1">
    <location>
        <begin position="19"/>
        <end position="45"/>
    </location>
</feature>
<evidence type="ECO:0000256" key="1">
    <source>
        <dbReference type="SAM" id="MobiDB-lite"/>
    </source>
</evidence>
<proteinExistence type="predicted"/>
<feature type="compositionally biased region" description="Basic and acidic residues" evidence="1">
    <location>
        <begin position="26"/>
        <end position="45"/>
    </location>
</feature>
<protein>
    <submittedName>
        <fullName evidence="2">Uncharacterized protein</fullName>
    </submittedName>
</protein>
<dbReference type="AlphaFoldDB" id="A0A016VN36"/>